<feature type="binding site" evidence="6">
    <location>
        <position position="17"/>
    </location>
    <ligand>
        <name>Fe cation</name>
        <dbReference type="ChEBI" id="CHEBI:24875"/>
        <label>1</label>
    </ligand>
</feature>
<dbReference type="CDD" id="cd01055">
    <property type="entry name" value="Nonheme_Ferritin"/>
    <property type="match status" value="1"/>
</dbReference>
<comment type="subcellular location">
    <subcellularLocation>
        <location evidence="7">Cytoplasm</location>
    </subcellularLocation>
</comment>
<dbReference type="EC" id="1.16.3.2" evidence="7"/>
<dbReference type="InterPro" id="IPR012347">
    <property type="entry name" value="Ferritin-like"/>
</dbReference>
<evidence type="ECO:0000256" key="2">
    <source>
        <dbReference type="ARBA" id="ARBA00022434"/>
    </source>
</evidence>
<dbReference type="FunFam" id="1.20.1260.10:FF:000001">
    <property type="entry name" value="Non-heme ferritin"/>
    <property type="match status" value="1"/>
</dbReference>
<evidence type="ECO:0000256" key="3">
    <source>
        <dbReference type="ARBA" id="ARBA00022723"/>
    </source>
</evidence>
<dbReference type="InterPro" id="IPR001519">
    <property type="entry name" value="Ferritin"/>
</dbReference>
<comment type="function">
    <text evidence="7">Iron-storage protein.</text>
</comment>
<dbReference type="GO" id="GO:0008199">
    <property type="term" value="F:ferric iron binding"/>
    <property type="evidence" value="ECO:0007669"/>
    <property type="project" value="InterPro"/>
</dbReference>
<dbReference type="RefSeq" id="WP_144307463.1">
    <property type="nucleotide sequence ID" value="NZ_CP039543.1"/>
</dbReference>
<dbReference type="EMBL" id="CP039543">
    <property type="protein sequence ID" value="QJT07771.1"/>
    <property type="molecule type" value="Genomic_DNA"/>
</dbReference>
<dbReference type="InterPro" id="IPR009040">
    <property type="entry name" value="Ferritin-like_diiron"/>
</dbReference>
<dbReference type="PROSITE" id="PS50905">
    <property type="entry name" value="FERRITIN_LIKE"/>
    <property type="match status" value="1"/>
</dbReference>
<organism evidence="10 11">
    <name type="scientific">Oceanidesulfovibrio marinus</name>
    <dbReference type="NCBI Taxonomy" id="370038"/>
    <lineage>
        <taxon>Bacteria</taxon>
        <taxon>Pseudomonadati</taxon>
        <taxon>Thermodesulfobacteriota</taxon>
        <taxon>Desulfovibrionia</taxon>
        <taxon>Desulfovibrionales</taxon>
        <taxon>Desulfovibrionaceae</taxon>
        <taxon>Oceanidesulfovibrio</taxon>
    </lineage>
</organism>
<evidence type="ECO:0000313" key="12">
    <source>
        <dbReference type="Proteomes" id="UP000503251"/>
    </source>
</evidence>
<evidence type="ECO:0000256" key="1">
    <source>
        <dbReference type="ARBA" id="ARBA00006950"/>
    </source>
</evidence>
<dbReference type="InterPro" id="IPR008331">
    <property type="entry name" value="Ferritin_DPS_dom"/>
</dbReference>
<keyword evidence="7" id="KW-0963">Cytoplasm</keyword>
<dbReference type="InterPro" id="IPR009078">
    <property type="entry name" value="Ferritin-like_SF"/>
</dbReference>
<dbReference type="Proteomes" id="UP000503251">
    <property type="component" value="Chromosome"/>
</dbReference>
<dbReference type="GO" id="GO:0004322">
    <property type="term" value="F:ferroxidase activity"/>
    <property type="evidence" value="ECO:0007669"/>
    <property type="project" value="TreeGrafter"/>
</dbReference>
<sequence>MLNETMNDALNEQVKWEFYSSFLYLAMAAYCAEQGLPGCASWMRLQADEERMHAMKFYDFILERGGSVRLHAIDEPKGAFDSMLDVFEYGLSHEREVTRRINELVNLAMDQRDHATSIFLQWFVTEQVEEEDNFSDVVARFRLVGNKGEGLFMLDKELGGRAPAPAAE</sequence>
<dbReference type="Gene3D" id="1.20.1260.10">
    <property type="match status" value="1"/>
</dbReference>
<keyword evidence="2 7" id="KW-0409">Iron storage</keyword>
<dbReference type="InterPro" id="IPR041719">
    <property type="entry name" value="Ferritin_prok"/>
</dbReference>
<dbReference type="Pfam" id="PF00210">
    <property type="entry name" value="Ferritin"/>
    <property type="match status" value="1"/>
</dbReference>
<dbReference type="GO" id="GO:0042802">
    <property type="term" value="F:identical protein binding"/>
    <property type="evidence" value="ECO:0007669"/>
    <property type="project" value="UniProtKB-ARBA"/>
</dbReference>
<dbReference type="SUPFAM" id="SSF47240">
    <property type="entry name" value="Ferritin-like"/>
    <property type="match status" value="1"/>
</dbReference>
<keyword evidence="5 6" id="KW-0408">Iron</keyword>
<evidence type="ECO:0000256" key="7">
    <source>
        <dbReference type="RuleBase" id="RU361145"/>
    </source>
</evidence>
<feature type="binding site" evidence="6">
    <location>
        <position position="53"/>
    </location>
    <ligand>
        <name>Fe cation</name>
        <dbReference type="ChEBI" id="CHEBI:24875"/>
        <label>1</label>
    </ligand>
</feature>
<evidence type="ECO:0000259" key="8">
    <source>
        <dbReference type="PROSITE" id="PS50905"/>
    </source>
</evidence>
<feature type="domain" description="Ferritin-like diiron" evidence="8">
    <location>
        <begin position="1"/>
        <end position="145"/>
    </location>
</feature>
<protein>
    <recommendedName>
        <fullName evidence="7">Ferritin</fullName>
        <ecNumber evidence="7">1.16.3.2</ecNumber>
    </recommendedName>
</protein>
<reference evidence="9 12" key="2">
    <citation type="submission" date="2019-04" db="EMBL/GenBank/DDBJ databases">
        <title>Isolation and culture of sulfate reducing bacteria from the cold seep of the South China Sea.</title>
        <authorList>
            <person name="Sun C."/>
            <person name="Liu R."/>
        </authorList>
    </citation>
    <scope>NUCLEOTIDE SEQUENCE [LARGE SCALE GENOMIC DNA]</scope>
    <source>
        <strain evidence="9 12">CS1</strain>
    </source>
</reference>
<accession>A0A6P1ZDQ8</accession>
<dbReference type="Proteomes" id="UP000434052">
    <property type="component" value="Unassembled WGS sequence"/>
</dbReference>
<feature type="binding site" evidence="6">
    <location>
        <position position="50"/>
    </location>
    <ligand>
        <name>Fe cation</name>
        <dbReference type="ChEBI" id="CHEBI:24875"/>
        <label>1</label>
    </ligand>
</feature>
<dbReference type="PANTHER" id="PTHR11431:SF127">
    <property type="entry name" value="BACTERIAL NON-HEME FERRITIN"/>
    <property type="match status" value="1"/>
</dbReference>
<dbReference type="GO" id="GO:0006879">
    <property type="term" value="P:intracellular iron ion homeostasis"/>
    <property type="evidence" value="ECO:0007669"/>
    <property type="project" value="UniProtKB-KW"/>
</dbReference>
<reference evidence="10" key="1">
    <citation type="submission" date="2018-06" db="EMBL/GenBank/DDBJ databases">
        <title>Complete genome of Desulfovibrio marinus P48SEP.</title>
        <authorList>
            <person name="Crispim J.S."/>
            <person name="Vidigal P.M.P."/>
            <person name="Silva L.C.F."/>
            <person name="Araujo L.C."/>
            <person name="Laguardia C.N."/>
            <person name="Dias R.S."/>
            <person name="Sousa M.P."/>
            <person name="Paula S.O."/>
            <person name="Silva C."/>
        </authorList>
    </citation>
    <scope>NUCLEOTIDE SEQUENCE [LARGE SCALE GENOMIC DNA]</scope>
    <source>
        <strain evidence="10">P48SEP</strain>
    </source>
</reference>
<dbReference type="OrthoDB" id="9801481at2"/>
<keyword evidence="3 6" id="KW-0479">Metal-binding</keyword>
<dbReference type="GO" id="GO:0008198">
    <property type="term" value="F:ferrous iron binding"/>
    <property type="evidence" value="ECO:0007669"/>
    <property type="project" value="TreeGrafter"/>
</dbReference>
<name>A0A6P1ZDQ8_9BACT</name>
<dbReference type="AlphaFoldDB" id="A0A6P1ZDQ8"/>
<evidence type="ECO:0000313" key="9">
    <source>
        <dbReference type="EMBL" id="QJT07771.1"/>
    </source>
</evidence>
<keyword evidence="4" id="KW-0560">Oxidoreductase</keyword>
<dbReference type="PANTHER" id="PTHR11431">
    <property type="entry name" value="FERRITIN"/>
    <property type="match status" value="1"/>
</dbReference>
<feature type="binding site" evidence="6">
    <location>
        <position position="94"/>
    </location>
    <ligand>
        <name>Fe cation</name>
        <dbReference type="ChEBI" id="CHEBI:24875"/>
        <label>1</label>
    </ligand>
</feature>
<dbReference type="EMBL" id="QMIF01000027">
    <property type="protein sequence ID" value="TVM30220.1"/>
    <property type="molecule type" value="Genomic_DNA"/>
</dbReference>
<evidence type="ECO:0000256" key="5">
    <source>
        <dbReference type="ARBA" id="ARBA00023004"/>
    </source>
</evidence>
<evidence type="ECO:0000313" key="11">
    <source>
        <dbReference type="Proteomes" id="UP000434052"/>
    </source>
</evidence>
<gene>
    <name evidence="10" type="ORF">DQK91_21465</name>
    <name evidence="9" type="ORF">E8L03_01985</name>
</gene>
<proteinExistence type="inferred from homology"/>
<feature type="binding site" evidence="6">
    <location>
        <position position="127"/>
    </location>
    <ligand>
        <name>Fe cation</name>
        <dbReference type="ChEBI" id="CHEBI:24875"/>
        <label>1</label>
    </ligand>
</feature>
<comment type="similarity">
    <text evidence="1 7">Belongs to the ferritin family. Prokaryotic subfamily.</text>
</comment>
<evidence type="ECO:0000256" key="4">
    <source>
        <dbReference type="ARBA" id="ARBA00023002"/>
    </source>
</evidence>
<evidence type="ECO:0000313" key="10">
    <source>
        <dbReference type="EMBL" id="TVM30220.1"/>
    </source>
</evidence>
<keyword evidence="12" id="KW-1185">Reference proteome</keyword>
<comment type="catalytic activity">
    <reaction evidence="7">
        <text>4 Fe(2+) + O2 + 6 H2O = 4 iron(III) oxide-hydroxide + 12 H(+)</text>
        <dbReference type="Rhea" id="RHEA:11972"/>
        <dbReference type="ChEBI" id="CHEBI:15377"/>
        <dbReference type="ChEBI" id="CHEBI:15378"/>
        <dbReference type="ChEBI" id="CHEBI:15379"/>
        <dbReference type="ChEBI" id="CHEBI:29033"/>
        <dbReference type="ChEBI" id="CHEBI:78619"/>
        <dbReference type="EC" id="1.16.3.2"/>
    </reaction>
</comment>
<dbReference type="GO" id="GO:0005829">
    <property type="term" value="C:cytosol"/>
    <property type="evidence" value="ECO:0007669"/>
    <property type="project" value="TreeGrafter"/>
</dbReference>
<dbReference type="GO" id="GO:0006826">
    <property type="term" value="P:iron ion transport"/>
    <property type="evidence" value="ECO:0007669"/>
    <property type="project" value="InterPro"/>
</dbReference>
<evidence type="ECO:0000256" key="6">
    <source>
        <dbReference type="PIRSR" id="PIRSR601519-1"/>
    </source>
</evidence>